<feature type="region of interest" description="Disordered" evidence="1">
    <location>
        <begin position="1"/>
        <end position="38"/>
    </location>
</feature>
<feature type="compositionally biased region" description="Acidic residues" evidence="1">
    <location>
        <begin position="79"/>
        <end position="90"/>
    </location>
</feature>
<evidence type="ECO:0000313" key="2">
    <source>
        <dbReference type="EMBL" id="JAU24019.1"/>
    </source>
</evidence>
<dbReference type="EMBL" id="GEVI01008301">
    <property type="protein sequence ID" value="JAU24019.1"/>
    <property type="molecule type" value="Transcribed_RNA"/>
</dbReference>
<name>A0A1J3DVR5_NOCCA</name>
<feature type="region of interest" description="Disordered" evidence="1">
    <location>
        <begin position="261"/>
        <end position="300"/>
    </location>
</feature>
<feature type="compositionally biased region" description="Basic residues" evidence="1">
    <location>
        <begin position="261"/>
        <end position="272"/>
    </location>
</feature>
<feature type="compositionally biased region" description="Basic and acidic residues" evidence="1">
    <location>
        <begin position="209"/>
        <end position="226"/>
    </location>
</feature>
<reference evidence="2" key="1">
    <citation type="submission" date="2016-07" db="EMBL/GenBank/DDBJ databases">
        <title>De novo transcriptome assembly of four accessions of the metal hyperaccumulator plant Noccaea caerulescens.</title>
        <authorList>
            <person name="Blande D."/>
            <person name="Halimaa P."/>
            <person name="Tervahauta A.I."/>
            <person name="Aarts M.G."/>
            <person name="Karenlampi S.O."/>
        </authorList>
    </citation>
    <scope>NUCLEOTIDE SEQUENCE</scope>
</reference>
<feature type="region of interest" description="Disordered" evidence="1">
    <location>
        <begin position="77"/>
        <end position="96"/>
    </location>
</feature>
<gene>
    <name evidence="2" type="ORF">GA_TR2527_c1_g1_i1_g.8228</name>
</gene>
<accession>A0A1J3DVR5</accession>
<evidence type="ECO:0000256" key="1">
    <source>
        <dbReference type="SAM" id="MobiDB-lite"/>
    </source>
</evidence>
<sequence length="470" mass="52339">MWRRSNVPENPDSDQSISEEEEEEEHANDLWPSEKAKEEGGLLLQTKLENLIGFGELNYPRETGNVSLEATLEKMTSSLEDDVEVPDSPEESLFVSSGRAGLTSGMLYAQESVSDDEITHDEPVETWSAISKETKSLIHLNGIASVSSSVFRTKRGSKVGKDHVRPKFSFHSHTHGETLSKISDMAEIFEPAADQATEEDPIAECPNDFDERSENREGVSVAESREVLHQYTKGSVSKLLVPPPDKIGVIKRSLKPYSRRERKSLKFAHRRSSSNFQDSDTDDELPGPMDSGSSSDDEPRYQVADISDEKKQFVGDRFEEAVKASSLSKEGLLFGSPKLSGGSSLYGKLQQIMKQEKETEIEIMKKLQGGIEQTDASNYVDIKIKSRHLEGKLVVCRCSVIDLSGDSLLLKNTQALAAKEIETTIIFNPKVCADVDIEIGSFVRLYAQWKEMEVKNTNEVIILCSYFSSL</sequence>
<protein>
    <submittedName>
        <fullName evidence="2">Uncharacterized protein</fullName>
    </submittedName>
</protein>
<dbReference type="PANTHER" id="PTHR35686">
    <property type="entry name" value="KINETOCHORE PROTEIN"/>
    <property type="match status" value="1"/>
</dbReference>
<proteinExistence type="predicted"/>
<feature type="compositionally biased region" description="Acidic residues" evidence="1">
    <location>
        <begin position="17"/>
        <end position="26"/>
    </location>
</feature>
<dbReference type="PANTHER" id="PTHR35686:SF1">
    <property type="entry name" value="KINETOCHORE PROTEIN"/>
    <property type="match status" value="1"/>
</dbReference>
<organism evidence="2">
    <name type="scientific">Noccaea caerulescens</name>
    <name type="common">Alpine penny-cress</name>
    <name type="synonym">Thlaspi caerulescens</name>
    <dbReference type="NCBI Taxonomy" id="107243"/>
    <lineage>
        <taxon>Eukaryota</taxon>
        <taxon>Viridiplantae</taxon>
        <taxon>Streptophyta</taxon>
        <taxon>Embryophyta</taxon>
        <taxon>Tracheophyta</taxon>
        <taxon>Spermatophyta</taxon>
        <taxon>Magnoliopsida</taxon>
        <taxon>eudicotyledons</taxon>
        <taxon>Gunneridae</taxon>
        <taxon>Pentapetalae</taxon>
        <taxon>rosids</taxon>
        <taxon>malvids</taxon>
        <taxon>Brassicales</taxon>
        <taxon>Brassicaceae</taxon>
        <taxon>Coluteocarpeae</taxon>
        <taxon>Noccaea</taxon>
    </lineage>
</organism>
<dbReference type="AlphaFoldDB" id="A0A1J3DVR5"/>
<feature type="region of interest" description="Disordered" evidence="1">
    <location>
        <begin position="191"/>
        <end position="226"/>
    </location>
</feature>